<evidence type="ECO:0000313" key="4">
    <source>
        <dbReference type="EMBL" id="GAG03058.1"/>
    </source>
</evidence>
<comment type="caution">
    <text evidence="4">The sequence shown here is derived from an EMBL/GenBank/DDBJ whole genome shotgun (WGS) entry which is preliminary data.</text>
</comment>
<dbReference type="InterPro" id="IPR016181">
    <property type="entry name" value="Acyl_CoA_acyltransferase"/>
</dbReference>
<evidence type="ECO:0000259" key="3">
    <source>
        <dbReference type="PROSITE" id="PS51186"/>
    </source>
</evidence>
<dbReference type="InterPro" id="IPR000182">
    <property type="entry name" value="GNAT_dom"/>
</dbReference>
<dbReference type="InterPro" id="IPR050832">
    <property type="entry name" value="Bact_Acetyltransf"/>
</dbReference>
<proteinExistence type="predicted"/>
<accession>X0URZ3</accession>
<dbReference type="GO" id="GO:0016747">
    <property type="term" value="F:acyltransferase activity, transferring groups other than amino-acyl groups"/>
    <property type="evidence" value="ECO:0007669"/>
    <property type="project" value="InterPro"/>
</dbReference>
<dbReference type="PANTHER" id="PTHR43877:SF1">
    <property type="entry name" value="ACETYLTRANSFERASE"/>
    <property type="match status" value="1"/>
</dbReference>
<dbReference type="SUPFAM" id="SSF55729">
    <property type="entry name" value="Acyl-CoA N-acyltransferases (Nat)"/>
    <property type="match status" value="1"/>
</dbReference>
<name>X0URZ3_9ZZZZ</name>
<feature type="non-terminal residue" evidence="4">
    <location>
        <position position="1"/>
    </location>
</feature>
<evidence type="ECO:0000256" key="2">
    <source>
        <dbReference type="ARBA" id="ARBA00023315"/>
    </source>
</evidence>
<keyword evidence="1" id="KW-0808">Transferase</keyword>
<dbReference type="CDD" id="cd04301">
    <property type="entry name" value="NAT_SF"/>
    <property type="match status" value="1"/>
</dbReference>
<reference evidence="4" key="1">
    <citation type="journal article" date="2014" name="Front. Microbiol.">
        <title>High frequency of phylogenetically diverse reductive dehalogenase-homologous genes in deep subseafloor sedimentary metagenomes.</title>
        <authorList>
            <person name="Kawai M."/>
            <person name="Futagami T."/>
            <person name="Toyoda A."/>
            <person name="Takaki Y."/>
            <person name="Nishi S."/>
            <person name="Hori S."/>
            <person name="Arai W."/>
            <person name="Tsubouchi T."/>
            <person name="Morono Y."/>
            <person name="Uchiyama I."/>
            <person name="Ito T."/>
            <person name="Fujiyama A."/>
            <person name="Inagaki F."/>
            <person name="Takami H."/>
        </authorList>
    </citation>
    <scope>NUCLEOTIDE SEQUENCE</scope>
    <source>
        <strain evidence="4">Expedition CK06-06</strain>
    </source>
</reference>
<evidence type="ECO:0000256" key="1">
    <source>
        <dbReference type="ARBA" id="ARBA00022679"/>
    </source>
</evidence>
<sequence length="123" mass="13973">RAFFQGLGARSEVFVAEAVGRIAGFQVIEPFVTYTSTMDHVAHFGTYVHADFRRRGVGHKLTAATLEFAKERGYEKSVVLVLLDNEAGLNFYRDLGFEARGVLQRQTRIDGVYHDEVFMELHF</sequence>
<protein>
    <recommendedName>
        <fullName evidence="3">N-acetyltransferase domain-containing protein</fullName>
    </recommendedName>
</protein>
<dbReference type="Gene3D" id="3.40.630.30">
    <property type="match status" value="1"/>
</dbReference>
<dbReference type="PROSITE" id="PS51186">
    <property type="entry name" value="GNAT"/>
    <property type="match status" value="1"/>
</dbReference>
<gene>
    <name evidence="4" type="ORF">S01H1_32424</name>
</gene>
<dbReference type="Pfam" id="PF13508">
    <property type="entry name" value="Acetyltransf_7"/>
    <property type="match status" value="1"/>
</dbReference>
<keyword evidence="2" id="KW-0012">Acyltransferase</keyword>
<dbReference type="AlphaFoldDB" id="X0URZ3"/>
<feature type="domain" description="N-acetyltransferase" evidence="3">
    <location>
        <begin position="1"/>
        <end position="123"/>
    </location>
</feature>
<dbReference type="EMBL" id="BARS01020073">
    <property type="protein sequence ID" value="GAG03058.1"/>
    <property type="molecule type" value="Genomic_DNA"/>
</dbReference>
<organism evidence="4">
    <name type="scientific">marine sediment metagenome</name>
    <dbReference type="NCBI Taxonomy" id="412755"/>
    <lineage>
        <taxon>unclassified sequences</taxon>
        <taxon>metagenomes</taxon>
        <taxon>ecological metagenomes</taxon>
    </lineage>
</organism>
<dbReference type="PANTHER" id="PTHR43877">
    <property type="entry name" value="AMINOALKYLPHOSPHONATE N-ACETYLTRANSFERASE-RELATED-RELATED"/>
    <property type="match status" value="1"/>
</dbReference>